<reference evidence="1 2" key="1">
    <citation type="submission" date="2015-06" db="EMBL/GenBank/DDBJ databases">
        <title>A Comprehensive Approach to Explore the Metabolic and Phylogenetic Diversity of Bacterial Steroid Degradation in the Environment: Testosterone as an Example.</title>
        <authorList>
            <person name="Yang F.-C."/>
            <person name="Chen Y.-L."/>
            <person name="Yu C.-P."/>
            <person name="Tang S.-L."/>
            <person name="Wang P.-H."/>
            <person name="Ismail W."/>
            <person name="Wang C.-H."/>
            <person name="Yang C.-Y."/>
            <person name="Chiang Y.-R."/>
        </authorList>
    </citation>
    <scope>NUCLEOTIDE SEQUENCE [LARGE SCALE GENOMIC DNA]</scope>
    <source>
        <strain evidence="1 2">DSM 18526</strain>
    </source>
</reference>
<dbReference type="RefSeq" id="WP_066921903.1">
    <property type="nucleotide sequence ID" value="NZ_CP011971.1"/>
</dbReference>
<accession>A0A127FE31</accession>
<dbReference type="KEGG" id="sdf:ACG33_13245"/>
<keyword evidence="2" id="KW-1185">Reference proteome</keyword>
<dbReference type="EMBL" id="CP011971">
    <property type="protein sequence ID" value="AMN48045.1"/>
    <property type="molecule type" value="Genomic_DNA"/>
</dbReference>
<proteinExistence type="predicted"/>
<evidence type="ECO:0008006" key="3">
    <source>
        <dbReference type="Google" id="ProtNLM"/>
    </source>
</evidence>
<name>A0A127FE31_STEDE</name>
<dbReference type="PATRIC" id="fig|465721.4.peg.2833"/>
<dbReference type="InterPro" id="IPR021953">
    <property type="entry name" value="DUF3570"/>
</dbReference>
<evidence type="ECO:0000313" key="2">
    <source>
        <dbReference type="Proteomes" id="UP000070250"/>
    </source>
</evidence>
<dbReference type="OrthoDB" id="5450709at2"/>
<protein>
    <recommendedName>
        <fullName evidence="3">DUF3570 domain-containing protein</fullName>
    </recommendedName>
</protein>
<organism evidence="1 2">
    <name type="scientific">Steroidobacter denitrificans</name>
    <dbReference type="NCBI Taxonomy" id="465721"/>
    <lineage>
        <taxon>Bacteria</taxon>
        <taxon>Pseudomonadati</taxon>
        <taxon>Pseudomonadota</taxon>
        <taxon>Gammaproteobacteria</taxon>
        <taxon>Steroidobacterales</taxon>
        <taxon>Steroidobacteraceae</taxon>
        <taxon>Steroidobacter</taxon>
    </lineage>
</organism>
<dbReference type="Proteomes" id="UP000070250">
    <property type="component" value="Chromosome"/>
</dbReference>
<sequence length="432" mass="47697">MQLKNNVRSIGNALASATCGLLGALPAGRVLAEEAPKWQVDSALLYYSEDDDRVRDISLKAAIRRAFDEDRSLDIGLSVDTLTGASPSGAVPTDAVQTFTRPSGNGSYQIAPGELPLDDTFKDTRVALSATWSQPLGERSRIALGVNGSNEYDYLHLGADVRLERDFNQRNTTLFIGAAYGNESIDPVGGTPVPFAPMRGTDDPASKRGTDSKTVVDGLIGLTQILSRRALLSLSYSYSLSDGYLTDPYKVLSVLDPGTGRTIAGPSGSDLGLYLYERRPDSRTKQSLYTEWRYALDRDSARVGYRLMDDDWGVTSSTLEAAYRWNRSPYDYLEPRVRYYTQSAADFYRTYLLDSQPLPQYASADYRLADLDALTVGLKYGRRAAFGEYSLRLEYYRQTADAHEPGFGVLTGYELVPPLTAIMVQFGYKFGF</sequence>
<evidence type="ECO:0000313" key="1">
    <source>
        <dbReference type="EMBL" id="AMN48045.1"/>
    </source>
</evidence>
<dbReference type="Pfam" id="PF12094">
    <property type="entry name" value="DUF3570"/>
    <property type="match status" value="1"/>
</dbReference>
<dbReference type="AlphaFoldDB" id="A0A127FE31"/>
<dbReference type="STRING" id="465721.ACG33_13245"/>
<gene>
    <name evidence="1" type="ORF">ACG33_13245</name>
</gene>